<evidence type="ECO:0000256" key="8">
    <source>
        <dbReference type="ARBA" id="ARBA00032018"/>
    </source>
</evidence>
<accession>A0A9Q9ECN7</accession>
<comment type="subunit">
    <text evidence="9">Component of the Mediator complex.</text>
</comment>
<keyword evidence="4 9" id="KW-0805">Transcription regulation</keyword>
<evidence type="ECO:0000313" key="11">
    <source>
        <dbReference type="EMBL" id="USW46891.1"/>
    </source>
</evidence>
<dbReference type="GO" id="GO:0070847">
    <property type="term" value="C:core mediator complex"/>
    <property type="evidence" value="ECO:0007669"/>
    <property type="project" value="TreeGrafter"/>
</dbReference>
<evidence type="ECO:0000256" key="7">
    <source>
        <dbReference type="ARBA" id="ARBA00023242"/>
    </source>
</evidence>
<comment type="subcellular location">
    <subcellularLocation>
        <location evidence="1 9">Nucleus</location>
    </subcellularLocation>
</comment>
<keyword evidence="7 9" id="KW-0539">Nucleus</keyword>
<dbReference type="InterPro" id="IPR013942">
    <property type="entry name" value="Mediator_Med19_fun"/>
</dbReference>
<evidence type="ECO:0000256" key="6">
    <source>
        <dbReference type="ARBA" id="ARBA00023163"/>
    </source>
</evidence>
<dbReference type="OrthoDB" id="2160599at2759"/>
<keyword evidence="12" id="KW-1185">Reference proteome</keyword>
<dbReference type="GO" id="GO:0006357">
    <property type="term" value="P:regulation of transcription by RNA polymerase II"/>
    <property type="evidence" value="ECO:0007669"/>
    <property type="project" value="InterPro"/>
</dbReference>
<evidence type="ECO:0000313" key="12">
    <source>
        <dbReference type="Proteomes" id="UP001056384"/>
    </source>
</evidence>
<reference evidence="11" key="1">
    <citation type="submission" date="2022-06" db="EMBL/GenBank/DDBJ databases">
        <title>Complete genome sequences of two strains of the flax pathogen Septoria linicola.</title>
        <authorList>
            <person name="Lapalu N."/>
            <person name="Simon A."/>
            <person name="Demenou B."/>
            <person name="Paumier D."/>
            <person name="Guillot M.-P."/>
            <person name="Gout L."/>
            <person name="Valade R."/>
        </authorList>
    </citation>
    <scope>NUCLEOTIDE SEQUENCE</scope>
    <source>
        <strain evidence="11">SE15195</strain>
    </source>
</reference>
<evidence type="ECO:0000256" key="4">
    <source>
        <dbReference type="ARBA" id="ARBA00023015"/>
    </source>
</evidence>
<keyword evidence="5 9" id="KW-0010">Activator</keyword>
<evidence type="ECO:0000256" key="9">
    <source>
        <dbReference type="RuleBase" id="RU364151"/>
    </source>
</evidence>
<evidence type="ECO:0000256" key="3">
    <source>
        <dbReference type="ARBA" id="ARBA00019615"/>
    </source>
</evidence>
<dbReference type="AlphaFoldDB" id="A0A9Q9ECN7"/>
<organism evidence="11 12">
    <name type="scientific">Septoria linicola</name>
    <dbReference type="NCBI Taxonomy" id="215465"/>
    <lineage>
        <taxon>Eukaryota</taxon>
        <taxon>Fungi</taxon>
        <taxon>Dikarya</taxon>
        <taxon>Ascomycota</taxon>
        <taxon>Pezizomycotina</taxon>
        <taxon>Dothideomycetes</taxon>
        <taxon>Dothideomycetidae</taxon>
        <taxon>Mycosphaerellales</taxon>
        <taxon>Mycosphaerellaceae</taxon>
        <taxon>Septoria</taxon>
    </lineage>
</organism>
<evidence type="ECO:0000256" key="5">
    <source>
        <dbReference type="ARBA" id="ARBA00023159"/>
    </source>
</evidence>
<dbReference type="PANTHER" id="PTHR28270:SF1">
    <property type="entry name" value="MEDIATOR OF RNA POLYMERASE II TRANSCRIPTION SUBUNIT 19"/>
    <property type="match status" value="1"/>
</dbReference>
<feature type="region of interest" description="Disordered" evidence="10">
    <location>
        <begin position="1"/>
        <end position="147"/>
    </location>
</feature>
<feature type="compositionally biased region" description="Low complexity" evidence="10">
    <location>
        <begin position="391"/>
        <end position="402"/>
    </location>
</feature>
<proteinExistence type="inferred from homology"/>
<gene>
    <name evidence="9" type="primary">MED19</name>
    <name evidence="11" type="ORF">Slin15195_G002100</name>
</gene>
<sequence>MSTFDCERSPKRQRLESYSPASPRLTAEPTKTFVPNYSTPPPSVRMSPSWTAQSHTSQQHQPGGSNFPSPPSTAGFQNRTVGRDSETGGESERQTPASQDDSEQRKDADGDSEMVDQREVGSSHANAADNEHRRTDHERQENVDETTTTLSGAAAQLYKLHTTPIAPSRPHPSQNLLELYDLSEIQRRVARLDPAGNKIKLRKSYASKVKNLGLEGVNKASPNQGELQGLVDPLWSSEVAPGVSMWDNRWKELKLGDSTHETDLLSKLDSALQFQPGRLPKLEHETWKKTLGLDETSIAAKNAAASKAAKPAVANAHLAKTAPATAMRSSAPSSPRNGIRLERSGKKRSYGDSSFEGYGEGFEDDGYSTGGIDDTGRRRDSNKRQKRKEFPSNANSPAFPSSGNTNMLGVGVRGT</sequence>
<feature type="compositionally biased region" description="Polar residues" evidence="10">
    <location>
        <begin position="46"/>
        <end position="80"/>
    </location>
</feature>
<feature type="compositionally biased region" description="Basic and acidic residues" evidence="10">
    <location>
        <begin position="1"/>
        <end position="15"/>
    </location>
</feature>
<dbReference type="GO" id="GO:0003712">
    <property type="term" value="F:transcription coregulator activity"/>
    <property type="evidence" value="ECO:0007669"/>
    <property type="project" value="InterPro"/>
</dbReference>
<feature type="region of interest" description="Disordered" evidence="10">
    <location>
        <begin position="319"/>
        <end position="415"/>
    </location>
</feature>
<evidence type="ECO:0000256" key="2">
    <source>
        <dbReference type="ARBA" id="ARBA00009259"/>
    </source>
</evidence>
<protein>
    <recommendedName>
        <fullName evidence="3 9">Mediator of RNA polymerase II transcription subunit 19</fullName>
    </recommendedName>
    <alternativeName>
        <fullName evidence="8 9">Mediator complex subunit 19</fullName>
    </alternativeName>
</protein>
<evidence type="ECO:0000256" key="10">
    <source>
        <dbReference type="SAM" id="MobiDB-lite"/>
    </source>
</evidence>
<feature type="compositionally biased region" description="Basic and acidic residues" evidence="10">
    <location>
        <begin position="374"/>
        <end position="383"/>
    </location>
</feature>
<feature type="compositionally biased region" description="Basic and acidic residues" evidence="10">
    <location>
        <begin position="129"/>
        <end position="142"/>
    </location>
</feature>
<dbReference type="PANTHER" id="PTHR28270">
    <property type="entry name" value="MEDIATOR OF RNA POLYMERASE II TRANSCRIPTION SUBUNIT 19"/>
    <property type="match status" value="1"/>
</dbReference>
<dbReference type="Pfam" id="PF08633">
    <property type="entry name" value="Rox3"/>
    <property type="match status" value="1"/>
</dbReference>
<comment type="function">
    <text evidence="9">Component of the Mediator complex, a coactivator involved in the regulated transcription of nearly all RNA polymerase II-dependent genes. Mediator functions as a bridge to convey information from gene-specific regulatory proteins to the basal RNA polymerase II transcription machinery. Mediator is recruited to promoters by direct interactions with regulatory proteins and serves as a scaffold for the assembly of a functional preinitiation complex with RNA polymerase II and the general transcription factors.</text>
</comment>
<keyword evidence="6 9" id="KW-0804">Transcription</keyword>
<feature type="compositionally biased region" description="Basic and acidic residues" evidence="10">
    <location>
        <begin position="102"/>
        <end position="121"/>
    </location>
</feature>
<comment type="similarity">
    <text evidence="2 9">Belongs to the Mediator complex subunit 19 family.</text>
</comment>
<dbReference type="Proteomes" id="UP001056384">
    <property type="component" value="Chromosome 1"/>
</dbReference>
<dbReference type="EMBL" id="CP099418">
    <property type="protein sequence ID" value="USW46891.1"/>
    <property type="molecule type" value="Genomic_DNA"/>
</dbReference>
<feature type="compositionally biased region" description="Polar residues" evidence="10">
    <location>
        <begin position="327"/>
        <end position="336"/>
    </location>
</feature>
<evidence type="ECO:0000256" key="1">
    <source>
        <dbReference type="ARBA" id="ARBA00004123"/>
    </source>
</evidence>
<name>A0A9Q9ECN7_9PEZI</name>
<dbReference type="GO" id="GO:0016592">
    <property type="term" value="C:mediator complex"/>
    <property type="evidence" value="ECO:0007669"/>
    <property type="project" value="InterPro"/>
</dbReference>
<feature type="compositionally biased region" description="Basic and acidic residues" evidence="10">
    <location>
        <begin position="81"/>
        <end position="93"/>
    </location>
</feature>